<feature type="region of interest" description="Disordered" evidence="1">
    <location>
        <begin position="38"/>
        <end position="71"/>
    </location>
</feature>
<feature type="region of interest" description="Disordered" evidence="1">
    <location>
        <begin position="137"/>
        <end position="164"/>
    </location>
</feature>
<feature type="compositionally biased region" description="Acidic residues" evidence="1">
    <location>
        <begin position="54"/>
        <end position="64"/>
    </location>
</feature>
<organism evidence="3">
    <name type="scientific">Oryza barthii</name>
    <dbReference type="NCBI Taxonomy" id="65489"/>
    <lineage>
        <taxon>Eukaryota</taxon>
        <taxon>Viridiplantae</taxon>
        <taxon>Streptophyta</taxon>
        <taxon>Embryophyta</taxon>
        <taxon>Tracheophyta</taxon>
        <taxon>Spermatophyta</taxon>
        <taxon>Magnoliopsida</taxon>
        <taxon>Liliopsida</taxon>
        <taxon>Poales</taxon>
        <taxon>Poaceae</taxon>
        <taxon>BOP clade</taxon>
        <taxon>Oryzoideae</taxon>
        <taxon>Oryzeae</taxon>
        <taxon>Oryzinae</taxon>
        <taxon>Oryza</taxon>
    </lineage>
</organism>
<dbReference type="Gramene" id="OBART12G16330.1">
    <property type="protein sequence ID" value="OBART12G16330.1"/>
    <property type="gene ID" value="OBART12G16330"/>
</dbReference>
<evidence type="ECO:0000256" key="1">
    <source>
        <dbReference type="SAM" id="MobiDB-lite"/>
    </source>
</evidence>
<evidence type="ECO:0000313" key="3">
    <source>
        <dbReference type="EnsemblPlants" id="OBART12G16330.1"/>
    </source>
</evidence>
<feature type="compositionally biased region" description="Basic and acidic residues" evidence="1">
    <location>
        <begin position="143"/>
        <end position="153"/>
    </location>
</feature>
<keyword evidence="2" id="KW-0732">Signal</keyword>
<evidence type="ECO:0000256" key="2">
    <source>
        <dbReference type="SAM" id="SignalP"/>
    </source>
</evidence>
<keyword evidence="4" id="KW-1185">Reference proteome</keyword>
<reference evidence="3" key="1">
    <citation type="journal article" date="2009" name="Rice">
        <title>De Novo Next Generation Sequencing of Plant Genomes.</title>
        <authorList>
            <person name="Rounsley S."/>
            <person name="Marri P.R."/>
            <person name="Yu Y."/>
            <person name="He R."/>
            <person name="Sisneros N."/>
            <person name="Goicoechea J.L."/>
            <person name="Lee S.J."/>
            <person name="Angelova A."/>
            <person name="Kudrna D."/>
            <person name="Luo M."/>
            <person name="Affourtit J."/>
            <person name="Desany B."/>
            <person name="Knight J."/>
            <person name="Niazi F."/>
            <person name="Egholm M."/>
            <person name="Wing R.A."/>
        </authorList>
    </citation>
    <scope>NUCLEOTIDE SEQUENCE [LARGE SCALE GENOMIC DNA]</scope>
    <source>
        <strain evidence="3">cv. IRGC 105608</strain>
    </source>
</reference>
<dbReference type="AlphaFoldDB" id="A0A0D3HVW0"/>
<accession>A0A0D3HVW0</accession>
<dbReference type="eggNOG" id="ENOG502R57U">
    <property type="taxonomic scope" value="Eukaryota"/>
</dbReference>
<dbReference type="PaxDb" id="65489-OBART12G16330.1"/>
<reference evidence="3" key="2">
    <citation type="submission" date="2015-03" db="UniProtKB">
        <authorList>
            <consortium name="EnsemblPlants"/>
        </authorList>
    </citation>
    <scope>IDENTIFICATION</scope>
</reference>
<dbReference type="EnsemblPlants" id="OBART12G16330.1">
    <property type="protein sequence ID" value="OBART12G16330.1"/>
    <property type="gene ID" value="OBART12G16330"/>
</dbReference>
<evidence type="ECO:0008006" key="5">
    <source>
        <dbReference type="Google" id="ProtNLM"/>
    </source>
</evidence>
<evidence type="ECO:0000313" key="4">
    <source>
        <dbReference type="Proteomes" id="UP000026960"/>
    </source>
</evidence>
<proteinExistence type="predicted"/>
<sequence length="180" mass="18782">MSSAAAERRGGGGGWLHAAWLALTGGAAELITAEEVAGGGGGAVRSGSRYELVSTEEPDGDETSWESNPGPASEAALFLVAREEDPKTTTTSSPESIFACDELRVSRPEFWRWPAKKGSGGDGEPAAAVESEPFLTRRRGAKRVNDAEMEDHPFSFGRHGRMESSSSAAAAAALLLLSSS</sequence>
<dbReference type="Proteomes" id="UP000026960">
    <property type="component" value="Chromosome 12"/>
</dbReference>
<name>A0A0D3HVW0_9ORYZ</name>
<protein>
    <recommendedName>
        <fullName evidence="5">DUF834 domain-containing protein</fullName>
    </recommendedName>
</protein>
<feature type="chain" id="PRO_5002264172" description="DUF834 domain-containing protein" evidence="2">
    <location>
        <begin position="34"/>
        <end position="180"/>
    </location>
</feature>
<dbReference type="HOGENOM" id="CLU_1498516_0_0_1"/>
<feature type="signal peptide" evidence="2">
    <location>
        <begin position="1"/>
        <end position="33"/>
    </location>
</feature>